<dbReference type="InterPro" id="IPR006442">
    <property type="entry name" value="Antitoxin_Phd/YefM"/>
</dbReference>
<dbReference type="RefSeq" id="WP_062216335.1">
    <property type="nucleotide sequence ID" value="NZ_CP012023.1"/>
</dbReference>
<comment type="function">
    <text evidence="2">Antitoxin component of a type II toxin-antitoxin (TA) system.</text>
</comment>
<evidence type="ECO:0000256" key="2">
    <source>
        <dbReference type="RuleBase" id="RU362080"/>
    </source>
</evidence>
<reference evidence="4 5" key="1">
    <citation type="submission" date="2015-05" db="EMBL/GenBank/DDBJ databases">
        <authorList>
            <person name="Wang D.B."/>
            <person name="Wang M."/>
        </authorList>
    </citation>
    <scope>NUCLEOTIDE SEQUENCE [LARGE SCALE GENOMIC DNA]</scope>
    <source>
        <strain evidence="4 5">IMCC 12053</strain>
    </source>
</reference>
<evidence type="ECO:0000256" key="1">
    <source>
        <dbReference type="ARBA" id="ARBA00009981"/>
    </source>
</evidence>
<dbReference type="OrthoDB" id="517402at2"/>
<protein>
    <recommendedName>
        <fullName evidence="2">Antitoxin</fullName>
    </recommendedName>
</protein>
<dbReference type="NCBIfam" id="TIGR01552">
    <property type="entry name" value="phd_fam"/>
    <property type="match status" value="1"/>
</dbReference>
<evidence type="ECO:0000256" key="3">
    <source>
        <dbReference type="SAM" id="MobiDB-lite"/>
    </source>
</evidence>
<accession>A0A0P0A8X1</accession>
<sequence length="113" mass="13146">MTHIWIKLSALRPRLTALLARVEHGDHVIIRRHGRPVAAIVPMVDLERIWEHQDEEERGPRSPRSGMRPGRSLGEWGARLARADQEREMARNTGQDKKWVAFWVWARSLHSSD</sequence>
<dbReference type="AlphaFoldDB" id="A0A0P0A8X1"/>
<feature type="compositionally biased region" description="Low complexity" evidence="3">
    <location>
        <begin position="62"/>
        <end position="72"/>
    </location>
</feature>
<evidence type="ECO:0000313" key="4">
    <source>
        <dbReference type="EMBL" id="ALI54998.1"/>
    </source>
</evidence>
<dbReference type="Gene3D" id="3.40.1620.10">
    <property type="entry name" value="YefM-like domain"/>
    <property type="match status" value="1"/>
</dbReference>
<dbReference type="Pfam" id="PF02604">
    <property type="entry name" value="PhdYeFM_antitox"/>
    <property type="match status" value="1"/>
</dbReference>
<dbReference type="EMBL" id="CP012023">
    <property type="protein sequence ID" value="ALI54998.1"/>
    <property type="molecule type" value="Genomic_DNA"/>
</dbReference>
<gene>
    <name evidence="4" type="ORF">IMCC12053_1050</name>
</gene>
<dbReference type="STRING" id="1397108.IMCC12053_1050"/>
<proteinExistence type="inferred from homology"/>
<dbReference type="Proteomes" id="UP000064920">
    <property type="component" value="Chromosome"/>
</dbReference>
<dbReference type="PATRIC" id="fig|1397108.4.peg.1078"/>
<organism evidence="4 5">
    <name type="scientific">Celeribacter marinus</name>
    <dbReference type="NCBI Taxonomy" id="1397108"/>
    <lineage>
        <taxon>Bacteria</taxon>
        <taxon>Pseudomonadati</taxon>
        <taxon>Pseudomonadota</taxon>
        <taxon>Alphaproteobacteria</taxon>
        <taxon>Rhodobacterales</taxon>
        <taxon>Roseobacteraceae</taxon>
        <taxon>Celeribacter</taxon>
    </lineage>
</organism>
<dbReference type="SUPFAM" id="SSF143120">
    <property type="entry name" value="YefM-like"/>
    <property type="match status" value="1"/>
</dbReference>
<name>A0A0P0A8X1_9RHOB</name>
<comment type="similarity">
    <text evidence="1 2">Belongs to the phD/YefM antitoxin family.</text>
</comment>
<feature type="region of interest" description="Disordered" evidence="3">
    <location>
        <begin position="52"/>
        <end position="75"/>
    </location>
</feature>
<dbReference type="KEGG" id="cmar:IMCC12053_1050"/>
<dbReference type="InterPro" id="IPR036165">
    <property type="entry name" value="YefM-like_sf"/>
</dbReference>
<keyword evidence="5" id="KW-1185">Reference proteome</keyword>
<evidence type="ECO:0000313" key="5">
    <source>
        <dbReference type="Proteomes" id="UP000064920"/>
    </source>
</evidence>